<dbReference type="CDD" id="cd05403">
    <property type="entry name" value="NT_KNTase_like"/>
    <property type="match status" value="1"/>
</dbReference>
<dbReference type="PANTHER" id="PTHR43852:SF3">
    <property type="entry name" value="NUCLEOTIDYLTRANSFERASE"/>
    <property type="match status" value="1"/>
</dbReference>
<protein>
    <submittedName>
        <fullName evidence="2">Nucleotidyltransferase domain-containing protein</fullName>
    </submittedName>
</protein>
<proteinExistence type="predicted"/>
<dbReference type="InterPro" id="IPR041633">
    <property type="entry name" value="Polbeta"/>
</dbReference>
<dbReference type="Gene3D" id="3.30.460.10">
    <property type="entry name" value="Beta Polymerase, domain 2"/>
    <property type="match status" value="1"/>
</dbReference>
<accession>A0A831LN07</accession>
<feature type="domain" description="Polymerase beta nucleotidyltransferase" evidence="1">
    <location>
        <begin position="11"/>
        <end position="100"/>
    </location>
</feature>
<name>A0A831LN07_9BACT</name>
<dbReference type="InterPro" id="IPR043519">
    <property type="entry name" value="NT_sf"/>
</dbReference>
<dbReference type="Pfam" id="PF18765">
    <property type="entry name" value="Polbeta"/>
    <property type="match status" value="1"/>
</dbReference>
<evidence type="ECO:0000259" key="1">
    <source>
        <dbReference type="Pfam" id="PF18765"/>
    </source>
</evidence>
<evidence type="ECO:0000313" key="2">
    <source>
        <dbReference type="EMBL" id="HDR52380.1"/>
    </source>
</evidence>
<dbReference type="AlphaFoldDB" id="A0A831LN07"/>
<dbReference type="InterPro" id="IPR052930">
    <property type="entry name" value="TA_antitoxin_MntA"/>
</dbReference>
<organism evidence="2">
    <name type="scientific">Mariniphaga anaerophila</name>
    <dbReference type="NCBI Taxonomy" id="1484053"/>
    <lineage>
        <taxon>Bacteria</taxon>
        <taxon>Pseudomonadati</taxon>
        <taxon>Bacteroidota</taxon>
        <taxon>Bacteroidia</taxon>
        <taxon>Marinilabiliales</taxon>
        <taxon>Prolixibacteraceae</taxon>
        <taxon>Mariniphaga</taxon>
    </lineage>
</organism>
<dbReference type="Proteomes" id="UP000886047">
    <property type="component" value="Unassembled WGS sequence"/>
</dbReference>
<dbReference type="PANTHER" id="PTHR43852">
    <property type="entry name" value="NUCLEOTIDYLTRANSFERASE"/>
    <property type="match status" value="1"/>
</dbReference>
<dbReference type="EMBL" id="DSDK01000680">
    <property type="protein sequence ID" value="HDR52380.1"/>
    <property type="molecule type" value="Genomic_DNA"/>
</dbReference>
<reference evidence="2" key="1">
    <citation type="journal article" date="2020" name="mSystems">
        <title>Genome- and Community-Level Interaction Insights into Carbon Utilization and Element Cycling Functions of Hydrothermarchaeota in Hydrothermal Sediment.</title>
        <authorList>
            <person name="Zhou Z."/>
            <person name="Liu Y."/>
            <person name="Xu W."/>
            <person name="Pan J."/>
            <person name="Luo Z.H."/>
            <person name="Li M."/>
        </authorList>
    </citation>
    <scope>NUCLEOTIDE SEQUENCE [LARGE SCALE GENOMIC DNA]</scope>
    <source>
        <strain evidence="2">SpSt-1217</strain>
    </source>
</reference>
<comment type="caution">
    <text evidence="2">The sequence shown here is derived from an EMBL/GenBank/DDBJ whole genome shotgun (WGS) entry which is preliminary data.</text>
</comment>
<sequence>MKFGLKEHTIEEIREVFAAHSRIEKAILYGSRAKGNYKTGSDIDIVLLAPDITLTELFRIENQLDDLLLPWKIDLSLFHQISNPDLIEHISRVGIVLYERGNSLSVS</sequence>
<dbReference type="SUPFAM" id="SSF81301">
    <property type="entry name" value="Nucleotidyltransferase"/>
    <property type="match status" value="1"/>
</dbReference>
<gene>
    <name evidence="2" type="ORF">ENN90_12280</name>
</gene>